<dbReference type="SMART" id="SM00186">
    <property type="entry name" value="FBG"/>
    <property type="match status" value="1"/>
</dbReference>
<evidence type="ECO:0000259" key="2">
    <source>
        <dbReference type="PROSITE" id="PS51406"/>
    </source>
</evidence>
<dbReference type="InterPro" id="IPR036056">
    <property type="entry name" value="Fibrinogen-like_C"/>
</dbReference>
<feature type="domain" description="Fibrinogen C-terminal" evidence="2">
    <location>
        <begin position="130"/>
        <end position="347"/>
    </location>
</feature>
<protein>
    <recommendedName>
        <fullName evidence="2">Fibrinogen C-terminal domain-containing protein</fullName>
    </recommendedName>
</protein>
<evidence type="ECO:0000256" key="1">
    <source>
        <dbReference type="ARBA" id="ARBA00023157"/>
    </source>
</evidence>
<dbReference type="SUPFAM" id="SSF56496">
    <property type="entry name" value="Fibrinogen C-terminal domain-like"/>
    <property type="match status" value="1"/>
</dbReference>
<dbReference type="EnsemblMetazoa" id="G20290.1">
    <property type="protein sequence ID" value="G20290.1:cds"/>
    <property type="gene ID" value="G20290"/>
</dbReference>
<reference evidence="3" key="1">
    <citation type="submission" date="2022-08" db="UniProtKB">
        <authorList>
            <consortium name="EnsemblMetazoa"/>
        </authorList>
    </citation>
    <scope>IDENTIFICATION</scope>
    <source>
        <strain evidence="3">05x7-T-G4-1.051#20</strain>
    </source>
</reference>
<dbReference type="InterPro" id="IPR050373">
    <property type="entry name" value="Fibrinogen_C-term_domain"/>
</dbReference>
<name>A0A8W8JNN3_MAGGI</name>
<dbReference type="PANTHER" id="PTHR19143">
    <property type="entry name" value="FIBRINOGEN/TENASCIN/ANGIOPOEITIN"/>
    <property type="match status" value="1"/>
</dbReference>
<proteinExistence type="predicted"/>
<keyword evidence="1" id="KW-1015">Disulfide bond</keyword>
<accession>A0A8W8JNN3</accession>
<sequence>MYLDSVTSVFAVFCCLLCSVVLGDTVLGGVFFFYGWQDNVIVSSAPGVVVLGGTGFGKISPFCAINCIQIKPCHAYYICRLNDQEICVLSLLYDQNTAQNGSLKCKAYKFRGDCDSDAVSNRYSGACVKCSPDCIHKDCDDVRITHGNVTGQYPLSLGGRTVPVRCDMDTDDGGWTVMQRRLDGSVDFFRGWSDYKTGFGNPTGEFWLGLDNLHDITTGGDYVLRIDMEYSSQQYYVKYSDFNIQSEGDNYRMSFSTFLGGNTGDSLFWHNGKAFTTYDRDNDENVSNYDSPNCAIAFYGAWWYSSCHNSNLNGNYQNTSFGKGINWNYVTGYYQSLTKVEMKLRRS</sequence>
<dbReference type="Proteomes" id="UP000005408">
    <property type="component" value="Unassembled WGS sequence"/>
</dbReference>
<dbReference type="AlphaFoldDB" id="A0A8W8JNN3"/>
<dbReference type="PANTHER" id="PTHR19143:SF444">
    <property type="entry name" value="PROTEIN SCABROUS"/>
    <property type="match status" value="1"/>
</dbReference>
<dbReference type="InterPro" id="IPR020837">
    <property type="entry name" value="Fibrinogen_CS"/>
</dbReference>
<dbReference type="PROSITE" id="PS51406">
    <property type="entry name" value="FIBRINOGEN_C_2"/>
    <property type="match status" value="1"/>
</dbReference>
<dbReference type="InterPro" id="IPR014716">
    <property type="entry name" value="Fibrinogen_a/b/g_C_1"/>
</dbReference>
<evidence type="ECO:0000313" key="3">
    <source>
        <dbReference type="EnsemblMetazoa" id="G20290.1:cds"/>
    </source>
</evidence>
<dbReference type="OrthoDB" id="6272435at2759"/>
<evidence type="ECO:0000313" key="4">
    <source>
        <dbReference type="Proteomes" id="UP000005408"/>
    </source>
</evidence>
<dbReference type="PROSITE" id="PS00514">
    <property type="entry name" value="FIBRINOGEN_C_1"/>
    <property type="match status" value="1"/>
</dbReference>
<keyword evidence="4" id="KW-1185">Reference proteome</keyword>
<dbReference type="Pfam" id="PF00147">
    <property type="entry name" value="Fibrinogen_C"/>
    <property type="match status" value="1"/>
</dbReference>
<dbReference type="Gene3D" id="3.90.215.10">
    <property type="entry name" value="Gamma Fibrinogen, chain A, domain 1"/>
    <property type="match status" value="1"/>
</dbReference>
<organism evidence="3 4">
    <name type="scientific">Magallana gigas</name>
    <name type="common">Pacific oyster</name>
    <name type="synonym">Crassostrea gigas</name>
    <dbReference type="NCBI Taxonomy" id="29159"/>
    <lineage>
        <taxon>Eukaryota</taxon>
        <taxon>Metazoa</taxon>
        <taxon>Spiralia</taxon>
        <taxon>Lophotrochozoa</taxon>
        <taxon>Mollusca</taxon>
        <taxon>Bivalvia</taxon>
        <taxon>Autobranchia</taxon>
        <taxon>Pteriomorphia</taxon>
        <taxon>Ostreida</taxon>
        <taxon>Ostreoidea</taxon>
        <taxon>Ostreidae</taxon>
        <taxon>Magallana</taxon>
    </lineage>
</organism>
<dbReference type="InterPro" id="IPR002181">
    <property type="entry name" value="Fibrinogen_a/b/g_C_dom"/>
</dbReference>
<dbReference type="GO" id="GO:0005615">
    <property type="term" value="C:extracellular space"/>
    <property type="evidence" value="ECO:0007669"/>
    <property type="project" value="TreeGrafter"/>
</dbReference>
<dbReference type="CDD" id="cd00087">
    <property type="entry name" value="FReD"/>
    <property type="match status" value="1"/>
</dbReference>